<dbReference type="InterPro" id="IPR023170">
    <property type="entry name" value="HhH_base_excis_C"/>
</dbReference>
<evidence type="ECO:0000256" key="9">
    <source>
        <dbReference type="ARBA" id="ARBA00023204"/>
    </source>
</evidence>
<dbReference type="FunFam" id="1.10.340.30:FF:000001">
    <property type="entry name" value="Endonuclease III"/>
    <property type="match status" value="1"/>
</dbReference>
<keyword evidence="6 12" id="KW-0408">Iron</keyword>
<evidence type="ECO:0000256" key="8">
    <source>
        <dbReference type="ARBA" id="ARBA00023125"/>
    </source>
</evidence>
<dbReference type="CDD" id="cd00056">
    <property type="entry name" value="ENDO3c"/>
    <property type="match status" value="1"/>
</dbReference>
<evidence type="ECO:0000256" key="2">
    <source>
        <dbReference type="ARBA" id="ARBA00022485"/>
    </source>
</evidence>
<dbReference type="SMART" id="SM00478">
    <property type="entry name" value="ENDO3c"/>
    <property type="match status" value="1"/>
</dbReference>
<dbReference type="GO" id="GO:0051539">
    <property type="term" value="F:4 iron, 4 sulfur cluster binding"/>
    <property type="evidence" value="ECO:0007669"/>
    <property type="project" value="UniProtKB-UniRule"/>
</dbReference>
<feature type="binding site" evidence="12">
    <location>
        <position position="208"/>
    </location>
    <ligand>
        <name>[4Fe-4S] cluster</name>
        <dbReference type="ChEBI" id="CHEBI:49883"/>
    </ligand>
</feature>
<dbReference type="AlphaFoldDB" id="A0A5E6MJG4"/>
<keyword evidence="9 12" id="KW-0234">DNA repair</keyword>
<dbReference type="GO" id="GO:0003677">
    <property type="term" value="F:DNA binding"/>
    <property type="evidence" value="ECO:0007669"/>
    <property type="project" value="UniProtKB-UniRule"/>
</dbReference>
<feature type="binding site" evidence="12">
    <location>
        <position position="211"/>
    </location>
    <ligand>
        <name>[4Fe-4S] cluster</name>
        <dbReference type="ChEBI" id="CHEBI:49883"/>
    </ligand>
</feature>
<keyword evidence="8 12" id="KW-0238">DNA-binding</keyword>
<comment type="catalytic activity">
    <reaction evidence="12">
        <text>2'-deoxyribonucleotide-(2'-deoxyribose 5'-phosphate)-2'-deoxyribonucleotide-DNA = a 3'-end 2'-deoxyribonucleotide-(2,3-dehydro-2,3-deoxyribose 5'-phosphate)-DNA + a 5'-end 5'-phospho-2'-deoxyribonucleoside-DNA + H(+)</text>
        <dbReference type="Rhea" id="RHEA:66592"/>
        <dbReference type="Rhea" id="RHEA-COMP:13180"/>
        <dbReference type="Rhea" id="RHEA-COMP:16897"/>
        <dbReference type="Rhea" id="RHEA-COMP:17067"/>
        <dbReference type="ChEBI" id="CHEBI:15378"/>
        <dbReference type="ChEBI" id="CHEBI:136412"/>
        <dbReference type="ChEBI" id="CHEBI:157695"/>
        <dbReference type="ChEBI" id="CHEBI:167181"/>
        <dbReference type="EC" id="4.2.99.18"/>
    </reaction>
</comment>
<keyword evidence="10 12" id="KW-0456">Lyase</keyword>
<dbReference type="HAMAP" id="MF_00942">
    <property type="entry name" value="Nth"/>
    <property type="match status" value="1"/>
</dbReference>
<evidence type="ECO:0000256" key="11">
    <source>
        <dbReference type="ARBA" id="ARBA00023295"/>
    </source>
</evidence>
<dbReference type="InterPro" id="IPR004036">
    <property type="entry name" value="Endonuclease-III-like_CS2"/>
</dbReference>
<evidence type="ECO:0000256" key="5">
    <source>
        <dbReference type="ARBA" id="ARBA00022801"/>
    </source>
</evidence>
<dbReference type="Gene3D" id="1.10.340.30">
    <property type="entry name" value="Hypothetical protein, domain 2"/>
    <property type="match status" value="1"/>
</dbReference>
<evidence type="ECO:0000259" key="13">
    <source>
        <dbReference type="SMART" id="SM00478"/>
    </source>
</evidence>
<keyword evidence="5 12" id="KW-0378">Hydrolase</keyword>
<evidence type="ECO:0000313" key="15">
    <source>
        <dbReference type="Proteomes" id="UP000334923"/>
    </source>
</evidence>
<sequence>MKPFRPPPSDLLPKERRRAAALCRQLATTYPDSRPALHYRNPLELLIATILSARCTDRQVNLVTAGLFSRYPNAASYASAPIEDLEHALRRLGFFRTKARHIRMAAKILKERWDGQVPQRMEELIELPGVGRKTANVVLGNGFGLPVGIVVDTHVARVSYRLGLTDQKLPERIEADLMERIPRREWIAFSNRLIFHGRARCRSRKPDCLHCELRSLCPRQGLPPMPSLQR</sequence>
<dbReference type="RefSeq" id="WP_178086896.1">
    <property type="nucleotide sequence ID" value="NZ_CABFVA020000026.1"/>
</dbReference>
<evidence type="ECO:0000256" key="4">
    <source>
        <dbReference type="ARBA" id="ARBA00022763"/>
    </source>
</evidence>
<comment type="function">
    <text evidence="12">DNA repair enzyme that has both DNA N-glycosylase activity and AP-lyase activity. The DNA N-glycosylase activity releases various damaged pyrimidines from DNA by cleaving the N-glycosidic bond, leaving an AP (apurinic/apyrimidinic) site. The AP-lyase activity cleaves the phosphodiester bond 3' to the AP site by a beta-elimination, leaving a 3'-terminal unsaturated sugar and a product with a terminal 5'-phosphate.</text>
</comment>
<dbReference type="InterPro" id="IPR011257">
    <property type="entry name" value="DNA_glycosylase"/>
</dbReference>
<evidence type="ECO:0000256" key="10">
    <source>
        <dbReference type="ARBA" id="ARBA00023239"/>
    </source>
</evidence>
<keyword evidence="2 12" id="KW-0004">4Fe-4S</keyword>
<gene>
    <name evidence="12 14" type="primary">nth</name>
    <name evidence="14" type="ORF">MAMT_00707</name>
</gene>
<keyword evidence="7 12" id="KW-0411">Iron-sulfur</keyword>
<dbReference type="Pfam" id="PF00633">
    <property type="entry name" value="HHH"/>
    <property type="match status" value="1"/>
</dbReference>
<dbReference type="EC" id="4.2.99.18" evidence="12"/>
<dbReference type="SUPFAM" id="SSF48150">
    <property type="entry name" value="DNA-glycosylase"/>
    <property type="match status" value="1"/>
</dbReference>
<proteinExistence type="inferred from homology"/>
<name>A0A5E6MJG4_9BACT</name>
<dbReference type="Gene3D" id="1.10.1670.10">
    <property type="entry name" value="Helix-hairpin-Helix base-excision DNA repair enzymes (C-terminal)"/>
    <property type="match status" value="1"/>
</dbReference>
<keyword evidence="15" id="KW-1185">Reference proteome</keyword>
<keyword evidence="4 12" id="KW-0227">DNA damage</keyword>
<reference evidence="14 15" key="1">
    <citation type="submission" date="2019-09" db="EMBL/GenBank/DDBJ databases">
        <authorList>
            <person name="Cremers G."/>
        </authorList>
    </citation>
    <scope>NUCLEOTIDE SEQUENCE [LARGE SCALE GENOMIC DNA]</scope>
    <source>
        <strain evidence="14">4A</strain>
    </source>
</reference>
<evidence type="ECO:0000256" key="3">
    <source>
        <dbReference type="ARBA" id="ARBA00022723"/>
    </source>
</evidence>
<dbReference type="GO" id="GO:0046872">
    <property type="term" value="F:metal ion binding"/>
    <property type="evidence" value="ECO:0007669"/>
    <property type="project" value="UniProtKB-KW"/>
</dbReference>
<keyword evidence="3 12" id="KW-0479">Metal-binding</keyword>
<feature type="binding site" evidence="12">
    <location>
        <position position="217"/>
    </location>
    <ligand>
        <name>[4Fe-4S] cluster</name>
        <dbReference type="ChEBI" id="CHEBI:49883"/>
    </ligand>
</feature>
<evidence type="ECO:0000256" key="1">
    <source>
        <dbReference type="ARBA" id="ARBA00008343"/>
    </source>
</evidence>
<dbReference type="PIRSF" id="PIRSF001435">
    <property type="entry name" value="Nth"/>
    <property type="match status" value="1"/>
</dbReference>
<dbReference type="FunFam" id="1.10.1670.10:FF:000001">
    <property type="entry name" value="Endonuclease III"/>
    <property type="match status" value="1"/>
</dbReference>
<dbReference type="PROSITE" id="PS01155">
    <property type="entry name" value="ENDONUCLEASE_III_2"/>
    <property type="match status" value="1"/>
</dbReference>
<dbReference type="GO" id="GO:0006285">
    <property type="term" value="P:base-excision repair, AP site formation"/>
    <property type="evidence" value="ECO:0007669"/>
    <property type="project" value="TreeGrafter"/>
</dbReference>
<dbReference type="InterPro" id="IPR000445">
    <property type="entry name" value="HhH_motif"/>
</dbReference>
<dbReference type="PANTHER" id="PTHR10359:SF18">
    <property type="entry name" value="ENDONUCLEASE III"/>
    <property type="match status" value="1"/>
</dbReference>
<accession>A0A5E6MJG4</accession>
<dbReference type="NCBIfam" id="TIGR01083">
    <property type="entry name" value="nth"/>
    <property type="match status" value="1"/>
</dbReference>
<evidence type="ECO:0000256" key="6">
    <source>
        <dbReference type="ARBA" id="ARBA00023004"/>
    </source>
</evidence>
<evidence type="ECO:0000256" key="12">
    <source>
        <dbReference type="HAMAP-Rule" id="MF_00942"/>
    </source>
</evidence>
<dbReference type="Pfam" id="PF00730">
    <property type="entry name" value="HhH-GPD"/>
    <property type="match status" value="1"/>
</dbReference>
<dbReference type="GO" id="GO:0019104">
    <property type="term" value="F:DNA N-glycosylase activity"/>
    <property type="evidence" value="ECO:0007669"/>
    <property type="project" value="UniProtKB-UniRule"/>
</dbReference>
<dbReference type="GO" id="GO:0140078">
    <property type="term" value="F:class I DNA-(apurinic or apyrimidinic site) endonuclease activity"/>
    <property type="evidence" value="ECO:0007669"/>
    <property type="project" value="UniProtKB-EC"/>
</dbReference>
<dbReference type="PANTHER" id="PTHR10359">
    <property type="entry name" value="A/G-SPECIFIC ADENINE GLYCOSYLASE/ENDONUCLEASE III"/>
    <property type="match status" value="1"/>
</dbReference>
<keyword evidence="14" id="KW-0540">Nuclease</keyword>
<keyword evidence="11 12" id="KW-0326">Glycosidase</keyword>
<organism evidence="14 15">
    <name type="scientific">Methylacidimicrobium tartarophylax</name>
    <dbReference type="NCBI Taxonomy" id="1041768"/>
    <lineage>
        <taxon>Bacteria</taxon>
        <taxon>Pseudomonadati</taxon>
        <taxon>Verrucomicrobiota</taxon>
        <taxon>Methylacidimicrobium</taxon>
    </lineage>
</organism>
<protein>
    <recommendedName>
        <fullName evidence="12">Endonuclease III</fullName>
        <ecNumber evidence="12">4.2.99.18</ecNumber>
    </recommendedName>
    <alternativeName>
        <fullName evidence="12">DNA-(apurinic or apyrimidinic site) lyase</fullName>
    </alternativeName>
</protein>
<dbReference type="Proteomes" id="UP000334923">
    <property type="component" value="Unassembled WGS sequence"/>
</dbReference>
<keyword evidence="14" id="KW-0255">Endonuclease</keyword>
<comment type="cofactor">
    <cofactor evidence="12">
        <name>[4Fe-4S] cluster</name>
        <dbReference type="ChEBI" id="CHEBI:49883"/>
    </cofactor>
    <text evidence="12">Binds 1 [4Fe-4S] cluster.</text>
</comment>
<evidence type="ECO:0000313" key="14">
    <source>
        <dbReference type="EMBL" id="VVM05652.1"/>
    </source>
</evidence>
<feature type="binding site" evidence="12">
    <location>
        <position position="201"/>
    </location>
    <ligand>
        <name>[4Fe-4S] cluster</name>
        <dbReference type="ChEBI" id="CHEBI:49883"/>
    </ligand>
</feature>
<dbReference type="InterPro" id="IPR003265">
    <property type="entry name" value="HhH-GPD_domain"/>
</dbReference>
<evidence type="ECO:0000256" key="7">
    <source>
        <dbReference type="ARBA" id="ARBA00023014"/>
    </source>
</evidence>
<dbReference type="EMBL" id="CABFVA020000026">
    <property type="protein sequence ID" value="VVM05652.1"/>
    <property type="molecule type" value="Genomic_DNA"/>
</dbReference>
<dbReference type="InterPro" id="IPR005759">
    <property type="entry name" value="Nth"/>
</dbReference>
<feature type="domain" description="HhH-GPD" evidence="13">
    <location>
        <begin position="51"/>
        <end position="199"/>
    </location>
</feature>
<comment type="similarity">
    <text evidence="1 12">Belongs to the Nth/MutY family.</text>
</comment>